<name>A0ABU1FWQ2_9MICC</name>
<dbReference type="EMBL" id="JAVKGT010000062">
    <property type="protein sequence ID" value="MDR5713113.1"/>
    <property type="molecule type" value="Genomic_DNA"/>
</dbReference>
<evidence type="ECO:0000313" key="2">
    <source>
        <dbReference type="Proteomes" id="UP001260872"/>
    </source>
</evidence>
<dbReference type="Proteomes" id="UP001260872">
    <property type="component" value="Unassembled WGS sequence"/>
</dbReference>
<keyword evidence="2" id="KW-1185">Reference proteome</keyword>
<organism evidence="1 2">
    <name type="scientific">Nesterenkonia flava</name>
    <dbReference type="NCBI Taxonomy" id="469799"/>
    <lineage>
        <taxon>Bacteria</taxon>
        <taxon>Bacillati</taxon>
        <taxon>Actinomycetota</taxon>
        <taxon>Actinomycetes</taxon>
        <taxon>Micrococcales</taxon>
        <taxon>Micrococcaceae</taxon>
        <taxon>Nesterenkonia</taxon>
    </lineage>
</organism>
<reference evidence="2" key="1">
    <citation type="submission" date="2023-07" db="EMBL/GenBank/DDBJ databases">
        <title>Description of three actinobacteria isolated from air of manufacturing shop in a pharmaceutical factory.</title>
        <authorList>
            <person name="Zhang D.-F."/>
        </authorList>
    </citation>
    <scope>NUCLEOTIDE SEQUENCE [LARGE SCALE GENOMIC DNA]</scope>
    <source>
        <strain evidence="2">CCTCC AB 207010</strain>
    </source>
</reference>
<proteinExistence type="predicted"/>
<protein>
    <submittedName>
        <fullName evidence="1">Uncharacterized protein</fullName>
    </submittedName>
</protein>
<evidence type="ECO:0000313" key="1">
    <source>
        <dbReference type="EMBL" id="MDR5713113.1"/>
    </source>
</evidence>
<sequence length="474" mass="53425">MRFSEHFAINRTSEDDWFDPHLTVDTKLFIDPVLLLESGGQWAKGHQELIDHFVHCYKLVAKSISKDSQSAKAARKLLTFPEPYELGLGYTAHGTKGAGSGSSFASTMADGIAVAIAAGLKEPEHIEEIGILNEGIGADRISDAAANVLKHRFIQYTQEISRRHGVPLKSHRVKNTRVTLEVARWHTEEAALPTNPVTGKPIILVPTSILNKLPTLNADDWFYSDFNDDIRASINLPVGKSAAKADIVTWARKHPDRVRDWAREQTSREDLRGYDFEEDPIGVVHWDRAPVEFVAENPLASRPVRSHDDLVVLMADVIQNFRRYIQEQRGWSLLWNDDGTRKPEEAVQLLFLGFAQQYLRQFNVELDREVELGRGPTDFKVSSGTNARLIIEVKKLDNGRFWNGIRDQLPSYLVSDDATHGWFISVQYGDTKTQRDRLKQLPAEIGVLSQKIGKQIRHTAIDAQKPLSASNIKN</sequence>
<gene>
    <name evidence="1" type="ORF">RH857_13400</name>
</gene>
<accession>A0ABU1FWQ2</accession>
<dbReference type="RefSeq" id="WP_310538477.1">
    <property type="nucleotide sequence ID" value="NZ_BAAAOC010000059.1"/>
</dbReference>
<comment type="caution">
    <text evidence="1">The sequence shown here is derived from an EMBL/GenBank/DDBJ whole genome shotgun (WGS) entry which is preliminary data.</text>
</comment>